<dbReference type="OrthoDB" id="2135133at2759"/>
<protein>
    <recommendedName>
        <fullName evidence="4">GB1/RHD3-type G domain-containing protein</fullName>
    </recommendedName>
</protein>
<comment type="similarity">
    <text evidence="3">Belongs to the TRAFAC class dynamin-like GTPase superfamily. GB1/RHD3 GTPase family.</text>
</comment>
<dbReference type="Proteomes" id="UP001046870">
    <property type="component" value="Chromosome 20"/>
</dbReference>
<dbReference type="Pfam" id="PF02263">
    <property type="entry name" value="GBP"/>
    <property type="match status" value="1"/>
</dbReference>
<dbReference type="GO" id="GO:0003924">
    <property type="term" value="F:GTPase activity"/>
    <property type="evidence" value="ECO:0007669"/>
    <property type="project" value="InterPro"/>
</dbReference>
<dbReference type="InterPro" id="IPR027417">
    <property type="entry name" value="P-loop_NTPase"/>
</dbReference>
<reference evidence="5" key="1">
    <citation type="submission" date="2021-01" db="EMBL/GenBank/DDBJ databases">
        <authorList>
            <person name="Zahm M."/>
            <person name="Roques C."/>
            <person name="Cabau C."/>
            <person name="Klopp C."/>
            <person name="Donnadieu C."/>
            <person name="Jouanno E."/>
            <person name="Lampietro C."/>
            <person name="Louis A."/>
            <person name="Herpin A."/>
            <person name="Echchiki A."/>
            <person name="Berthelot C."/>
            <person name="Parey E."/>
            <person name="Roest-Crollius H."/>
            <person name="Braasch I."/>
            <person name="Postlethwait J."/>
            <person name="Bobe J."/>
            <person name="Montfort J."/>
            <person name="Bouchez O."/>
            <person name="Begum T."/>
            <person name="Mejri S."/>
            <person name="Adams A."/>
            <person name="Chen W.-J."/>
            <person name="Guiguen Y."/>
        </authorList>
    </citation>
    <scope>NUCLEOTIDE SEQUENCE</scope>
    <source>
        <strain evidence="5">YG-15Mar2019-1</strain>
        <tissue evidence="5">Brain</tissue>
    </source>
</reference>
<evidence type="ECO:0000256" key="3">
    <source>
        <dbReference type="PROSITE-ProRule" id="PRU01052"/>
    </source>
</evidence>
<evidence type="ECO:0000256" key="1">
    <source>
        <dbReference type="ARBA" id="ARBA00022741"/>
    </source>
</evidence>
<organism evidence="5 6">
    <name type="scientific">Megalops atlanticus</name>
    <name type="common">Tarpon</name>
    <name type="synonym">Clupea gigantea</name>
    <dbReference type="NCBI Taxonomy" id="7932"/>
    <lineage>
        <taxon>Eukaryota</taxon>
        <taxon>Metazoa</taxon>
        <taxon>Chordata</taxon>
        <taxon>Craniata</taxon>
        <taxon>Vertebrata</taxon>
        <taxon>Euteleostomi</taxon>
        <taxon>Actinopterygii</taxon>
        <taxon>Neopterygii</taxon>
        <taxon>Teleostei</taxon>
        <taxon>Elopiformes</taxon>
        <taxon>Megalopidae</taxon>
        <taxon>Megalops</taxon>
    </lineage>
</organism>
<accession>A0A9D3PFR3</accession>
<dbReference type="PANTHER" id="PTHR10751">
    <property type="entry name" value="GUANYLATE BINDING PROTEIN"/>
    <property type="match status" value="1"/>
</dbReference>
<dbReference type="SUPFAM" id="SSF52540">
    <property type="entry name" value="P-loop containing nucleoside triphosphate hydrolases"/>
    <property type="match status" value="1"/>
</dbReference>
<dbReference type="FunFam" id="3.40.50.300:FF:000422">
    <property type="entry name" value="Guanylate-binding protein 1"/>
    <property type="match status" value="1"/>
</dbReference>
<dbReference type="GO" id="GO:0005525">
    <property type="term" value="F:GTP binding"/>
    <property type="evidence" value="ECO:0007669"/>
    <property type="project" value="UniProtKB-KW"/>
</dbReference>
<proteinExistence type="inferred from homology"/>
<gene>
    <name evidence="5" type="ORF">MATL_G00226210</name>
</gene>
<sequence>MRKPPELVKPARQNVKIDTMEMKEPLSLIECTTNNKLMVNQEALKILSSIEQPVVVVSIVGKYRTGKSYLMNRLAGKNKGFPLGCTIQSETKGIWMWCVPHPYKGDHTLVLLDTEGLGDVKRGDENYDTWIFILAVLLSSTLIYNSMGTIDNDAIMKLQFVTTISDHIKVRSSCKDEDSQYADFFPSFVWVVRDFHLDLSIDGKCIPPDEYLENSLTLKEGESEQISSYNAPRECIRKYFPSRKCFVFKLPVSHGKLNTLEKLRNADLDPVFVKQTSEFCNYILSCGGKTVFAGESTVTGSSTYENIRYCTTDETSSQEQ</sequence>
<dbReference type="EMBL" id="JAFDVH010000020">
    <property type="protein sequence ID" value="KAG7458963.1"/>
    <property type="molecule type" value="Genomic_DNA"/>
</dbReference>
<keyword evidence="1" id="KW-0547">Nucleotide-binding</keyword>
<comment type="caution">
    <text evidence="5">The sequence shown here is derived from an EMBL/GenBank/DDBJ whole genome shotgun (WGS) entry which is preliminary data.</text>
</comment>
<evidence type="ECO:0000313" key="5">
    <source>
        <dbReference type="EMBL" id="KAG7458963.1"/>
    </source>
</evidence>
<evidence type="ECO:0000256" key="2">
    <source>
        <dbReference type="ARBA" id="ARBA00023134"/>
    </source>
</evidence>
<dbReference type="PROSITE" id="PS51715">
    <property type="entry name" value="G_GB1_RHD3"/>
    <property type="match status" value="1"/>
</dbReference>
<keyword evidence="6" id="KW-1185">Reference proteome</keyword>
<keyword evidence="2" id="KW-0342">GTP-binding</keyword>
<dbReference type="InterPro" id="IPR015894">
    <property type="entry name" value="Guanylate-bd_N"/>
</dbReference>
<feature type="domain" description="GB1/RHD3-type G" evidence="4">
    <location>
        <begin position="51"/>
        <end position="288"/>
    </location>
</feature>
<evidence type="ECO:0000259" key="4">
    <source>
        <dbReference type="PROSITE" id="PS51715"/>
    </source>
</evidence>
<name>A0A9D3PFR3_MEGAT</name>
<evidence type="ECO:0000313" key="6">
    <source>
        <dbReference type="Proteomes" id="UP001046870"/>
    </source>
</evidence>
<dbReference type="InterPro" id="IPR030386">
    <property type="entry name" value="G_GB1_RHD3_dom"/>
</dbReference>
<dbReference type="Gene3D" id="3.40.50.300">
    <property type="entry name" value="P-loop containing nucleotide triphosphate hydrolases"/>
    <property type="match status" value="1"/>
</dbReference>
<dbReference type="AlphaFoldDB" id="A0A9D3PFR3"/>
<dbReference type="CDD" id="cd01851">
    <property type="entry name" value="GBP"/>
    <property type="match status" value="1"/>
</dbReference>